<evidence type="ECO:0000256" key="6">
    <source>
        <dbReference type="ARBA" id="ARBA00023136"/>
    </source>
</evidence>
<name>A0A5C3E085_9BASI</name>
<dbReference type="InterPro" id="IPR009542">
    <property type="entry name" value="Spc1/SPCS1"/>
</dbReference>
<evidence type="ECO:0000313" key="9">
    <source>
        <dbReference type="Proteomes" id="UP000324022"/>
    </source>
</evidence>
<evidence type="ECO:0000256" key="3">
    <source>
        <dbReference type="ARBA" id="ARBA00022692"/>
    </source>
</evidence>
<gene>
    <name evidence="8" type="ORF">UTRI_02018</name>
</gene>
<dbReference type="AlphaFoldDB" id="A0A5C3E085"/>
<sequence>METIQRWIDGKIDFQSQRLADRIMQEGLVAGATVAFLLGYFTQNMQLCMVIFGFATLLVALVSFSPTIQPFIRPVS</sequence>
<feature type="transmembrane region" description="Helical" evidence="7">
    <location>
        <begin position="48"/>
        <end position="68"/>
    </location>
</feature>
<evidence type="ECO:0000313" key="8">
    <source>
        <dbReference type="EMBL" id="SPO23340.1"/>
    </source>
</evidence>
<keyword evidence="6 7" id="KW-0472">Membrane</keyword>
<reference evidence="8 9" key="1">
    <citation type="submission" date="2018-03" db="EMBL/GenBank/DDBJ databases">
        <authorList>
            <person name="Guldener U."/>
        </authorList>
    </citation>
    <scope>NUCLEOTIDE SEQUENCE [LARGE SCALE GENOMIC DNA]</scope>
    <source>
        <strain evidence="8 9">NBRC100155</strain>
    </source>
</reference>
<comment type="similarity">
    <text evidence="2">Belongs to the SPCS1 family.</text>
</comment>
<evidence type="ECO:0000256" key="5">
    <source>
        <dbReference type="ARBA" id="ARBA00022989"/>
    </source>
</evidence>
<organism evidence="8 9">
    <name type="scientific">Ustilago trichophora</name>
    <dbReference type="NCBI Taxonomy" id="86804"/>
    <lineage>
        <taxon>Eukaryota</taxon>
        <taxon>Fungi</taxon>
        <taxon>Dikarya</taxon>
        <taxon>Basidiomycota</taxon>
        <taxon>Ustilaginomycotina</taxon>
        <taxon>Ustilaginomycetes</taxon>
        <taxon>Ustilaginales</taxon>
        <taxon>Ustilaginaceae</taxon>
        <taxon>Ustilago</taxon>
    </lineage>
</organism>
<comment type="subcellular location">
    <subcellularLocation>
        <location evidence="1">Endoplasmic reticulum membrane</location>
        <topology evidence="1">Multi-pass membrane protein</topology>
    </subcellularLocation>
</comment>
<dbReference type="EMBL" id="OOIN01000005">
    <property type="protein sequence ID" value="SPO23340.1"/>
    <property type="molecule type" value="Genomic_DNA"/>
</dbReference>
<dbReference type="GO" id="GO:0005787">
    <property type="term" value="C:signal peptidase complex"/>
    <property type="evidence" value="ECO:0007669"/>
    <property type="project" value="InterPro"/>
</dbReference>
<evidence type="ECO:0000256" key="2">
    <source>
        <dbReference type="ARBA" id="ARBA00005245"/>
    </source>
</evidence>
<proteinExistence type="inferred from homology"/>
<keyword evidence="4" id="KW-0256">Endoplasmic reticulum</keyword>
<evidence type="ECO:0000256" key="4">
    <source>
        <dbReference type="ARBA" id="ARBA00022824"/>
    </source>
</evidence>
<dbReference type="Pfam" id="PF06645">
    <property type="entry name" value="SPC12"/>
    <property type="match status" value="1"/>
</dbReference>
<dbReference type="Proteomes" id="UP000324022">
    <property type="component" value="Unassembled WGS sequence"/>
</dbReference>
<evidence type="ECO:0000256" key="7">
    <source>
        <dbReference type="SAM" id="Phobius"/>
    </source>
</evidence>
<dbReference type="GO" id="GO:0006465">
    <property type="term" value="P:signal peptide processing"/>
    <property type="evidence" value="ECO:0007669"/>
    <property type="project" value="InterPro"/>
</dbReference>
<dbReference type="OrthoDB" id="263893at2759"/>
<keyword evidence="9" id="KW-1185">Reference proteome</keyword>
<evidence type="ECO:0000256" key="1">
    <source>
        <dbReference type="ARBA" id="ARBA00004477"/>
    </source>
</evidence>
<keyword evidence="3 7" id="KW-0812">Transmembrane</keyword>
<keyword evidence="5 7" id="KW-1133">Transmembrane helix</keyword>
<accession>A0A5C3E085</accession>
<protein>
    <submittedName>
        <fullName evidence="8">Related to SPC1 - signal peptidase 10.8 kDa subunit</fullName>
    </submittedName>
</protein>